<organism evidence="7 8">
    <name type="scientific">Haemonchus contortus</name>
    <name type="common">Barber pole worm</name>
    <dbReference type="NCBI Taxonomy" id="6289"/>
    <lineage>
        <taxon>Eukaryota</taxon>
        <taxon>Metazoa</taxon>
        <taxon>Ecdysozoa</taxon>
        <taxon>Nematoda</taxon>
        <taxon>Chromadorea</taxon>
        <taxon>Rhabditida</taxon>
        <taxon>Rhabditina</taxon>
        <taxon>Rhabditomorpha</taxon>
        <taxon>Strongyloidea</taxon>
        <taxon>Trichostrongylidae</taxon>
        <taxon>Haemonchus</taxon>
    </lineage>
</organism>
<dbReference type="CDD" id="cd00637">
    <property type="entry name" value="7tm_classA_rhodopsin-like"/>
    <property type="match status" value="1"/>
</dbReference>
<dbReference type="Pfam" id="PF10328">
    <property type="entry name" value="7TM_GPCR_Srx"/>
    <property type="match status" value="1"/>
</dbReference>
<dbReference type="InterPro" id="IPR019430">
    <property type="entry name" value="7TM_GPCR_serpentine_rcpt_Srx"/>
</dbReference>
<feature type="transmembrane region" description="Helical" evidence="5">
    <location>
        <begin position="17"/>
        <end position="43"/>
    </location>
</feature>
<sequence length="288" mass="32634">MNSSISDVDNEQEGLPIYIAMIEAGLLLLVSSIGIACNLLAFVVMVRHSAFKNSFGYLAAVYAFSNTAVLSCFVLWAVPWTIWPIPDELQFLNQRIGPVSLSFFEATLHCTFFISVNRFVAITFPTHYRRIFTTTVTYSIIFCIVVIDILYLCVYFMSGCDYFYQHSPSGWTFGSEPCAQIVAFYIDYYYNYSIFIAFLLLDIITVLQLRSRRKKLVPHTSGTGASRNMMEAKKERKEFMFFIQAALSSVTYLILFVSATSLASVVMSEFQMFLSGTLLWAFVHTMGG</sequence>
<feature type="domain" description="G-protein coupled receptors family 1 profile" evidence="6">
    <location>
        <begin position="37"/>
        <end position="209"/>
    </location>
</feature>
<evidence type="ECO:0000259" key="6">
    <source>
        <dbReference type="PROSITE" id="PS50262"/>
    </source>
</evidence>
<dbReference type="GO" id="GO:0016020">
    <property type="term" value="C:membrane"/>
    <property type="evidence" value="ECO:0007669"/>
    <property type="project" value="UniProtKB-SubCell"/>
</dbReference>
<keyword evidence="2 5" id="KW-0812">Transmembrane</keyword>
<accession>A0A7I4Y2V1</accession>
<dbReference type="PANTHER" id="PTHR23017">
    <property type="entry name" value="SERPENTINE RECEPTOR, CLASS X"/>
    <property type="match status" value="1"/>
</dbReference>
<feature type="transmembrane region" description="Helical" evidence="5">
    <location>
        <begin position="239"/>
        <end position="259"/>
    </location>
</feature>
<keyword evidence="4 5" id="KW-0472">Membrane</keyword>
<feature type="transmembrane region" description="Helical" evidence="5">
    <location>
        <begin position="189"/>
        <end position="209"/>
    </location>
</feature>
<reference evidence="8" key="1">
    <citation type="submission" date="2020-12" db="UniProtKB">
        <authorList>
            <consortium name="WormBaseParasite"/>
        </authorList>
    </citation>
    <scope>IDENTIFICATION</scope>
    <source>
        <strain evidence="8">MHco3</strain>
    </source>
</reference>
<name>A0A7I4Y2V1_HAECO</name>
<dbReference type="PROSITE" id="PS50262">
    <property type="entry name" value="G_PROTEIN_RECEP_F1_2"/>
    <property type="match status" value="1"/>
</dbReference>
<dbReference type="WBParaSite" id="HCON_00040910-00001">
    <property type="protein sequence ID" value="HCON_00040910-00001"/>
    <property type="gene ID" value="HCON_00040910"/>
</dbReference>
<dbReference type="Proteomes" id="UP000025227">
    <property type="component" value="Unplaced"/>
</dbReference>
<protein>
    <submittedName>
        <fullName evidence="8">G_PROTEIN_RECEP_F1_2 domain-containing protein</fullName>
    </submittedName>
</protein>
<proteinExistence type="predicted"/>
<comment type="subcellular location">
    <subcellularLocation>
        <location evidence="1">Membrane</location>
    </subcellularLocation>
</comment>
<evidence type="ECO:0000256" key="1">
    <source>
        <dbReference type="ARBA" id="ARBA00004370"/>
    </source>
</evidence>
<keyword evidence="7" id="KW-1185">Reference proteome</keyword>
<dbReference type="PANTHER" id="PTHR23017:SF3">
    <property type="entry name" value="G-PROTEIN COUPLED RECEPTORS FAMILY 1 PROFILE DOMAIN-CONTAINING PROTEIN"/>
    <property type="match status" value="1"/>
</dbReference>
<dbReference type="OMA" id="AAIWIQF"/>
<feature type="transmembrane region" description="Helical" evidence="5">
    <location>
        <begin position="55"/>
        <end position="83"/>
    </location>
</feature>
<evidence type="ECO:0000256" key="3">
    <source>
        <dbReference type="ARBA" id="ARBA00022989"/>
    </source>
</evidence>
<dbReference type="InterPro" id="IPR017452">
    <property type="entry name" value="GPCR_Rhodpsn_7TM"/>
</dbReference>
<feature type="transmembrane region" description="Helical" evidence="5">
    <location>
        <begin position="136"/>
        <end position="157"/>
    </location>
</feature>
<evidence type="ECO:0000256" key="2">
    <source>
        <dbReference type="ARBA" id="ARBA00022692"/>
    </source>
</evidence>
<evidence type="ECO:0000256" key="5">
    <source>
        <dbReference type="SAM" id="Phobius"/>
    </source>
</evidence>
<evidence type="ECO:0000313" key="7">
    <source>
        <dbReference type="Proteomes" id="UP000025227"/>
    </source>
</evidence>
<dbReference type="Gene3D" id="1.20.1070.10">
    <property type="entry name" value="Rhodopsin 7-helix transmembrane proteins"/>
    <property type="match status" value="1"/>
</dbReference>
<feature type="transmembrane region" description="Helical" evidence="5">
    <location>
        <begin position="103"/>
        <end position="124"/>
    </location>
</feature>
<keyword evidence="3 5" id="KW-1133">Transmembrane helix</keyword>
<dbReference type="AlphaFoldDB" id="A0A7I4Y2V1"/>
<evidence type="ECO:0000256" key="4">
    <source>
        <dbReference type="ARBA" id="ARBA00023136"/>
    </source>
</evidence>
<dbReference type="OrthoDB" id="5817761at2759"/>
<evidence type="ECO:0000313" key="8">
    <source>
        <dbReference type="WBParaSite" id="HCON_00040910-00001"/>
    </source>
</evidence>
<dbReference type="SUPFAM" id="SSF81321">
    <property type="entry name" value="Family A G protein-coupled receptor-like"/>
    <property type="match status" value="1"/>
</dbReference>